<feature type="transmembrane region" description="Helical" evidence="5">
    <location>
        <begin position="298"/>
        <end position="327"/>
    </location>
</feature>
<feature type="transmembrane region" description="Helical" evidence="5">
    <location>
        <begin position="121"/>
        <end position="139"/>
    </location>
</feature>
<sequence length="504" mass="56568">MDAFLLLLLPIFTLIAACVSLQVLVYFQMPEDDGFKNGWVCKLFFILSLTLSGVVTMLLPIDVKNAAEDGGLNMKGVWPVAFILMMIFAFIINPVAMLFYETEGDLAIKASQRLRSMVIQGSIFTLVLISIIGITYLMFSKASVPCSVLAVNALPDSCVADPSGTTRIRTAFHVYMMAALSFVGWFLFTVFGGSGLAAMPYKLIIAYVQRPRSAIRNVEYNNHRDILAKAAGRLQARAGELKNEEAGLEGYSDFRRKRKEASLRLEFNKFKADVYMLEEAFRHAGGMMDQSKKENRQWLLVGRLALGIVCAIISFLWFLHIILFMLARKSGTNTPVAPMLNWFLTDFINNDSFFIITFLIFGILVLYLQAATITGCITFGTRLFFIVPVHFLHHRDTPLNSLLFNASLILLSTAATVHFSTLALANYAQQSEAWHTFGTEIHYLDFYRFFFKHKVFLYIMIISTIAGLIILGINTRLTKAASLYVDKEAEKRIRELAAAATDAK</sequence>
<reference evidence="6 7" key="1">
    <citation type="submission" date="2020-04" db="EMBL/GenBank/DDBJ databases">
        <title>Perkinsus chesapeaki whole genome sequence.</title>
        <authorList>
            <person name="Bogema D.R."/>
        </authorList>
    </citation>
    <scope>NUCLEOTIDE SEQUENCE [LARGE SCALE GENOMIC DNA]</scope>
    <source>
        <strain evidence="6">ATCC PRA-425</strain>
    </source>
</reference>
<feature type="transmembrane region" description="Helical" evidence="5">
    <location>
        <begin position="81"/>
        <end position="100"/>
    </location>
</feature>
<feature type="transmembrane region" description="Helical" evidence="5">
    <location>
        <begin position="39"/>
        <end position="61"/>
    </location>
</feature>
<dbReference type="PANTHER" id="PTHR31652">
    <property type="entry name" value="LIMR FAMILY PROTEIN DDB_G0283707-RELATED"/>
    <property type="match status" value="1"/>
</dbReference>
<gene>
    <name evidence="6" type="ORF">FOL47_008267</name>
</gene>
<dbReference type="InterPro" id="IPR006876">
    <property type="entry name" value="LMBR1-like_membr_prot"/>
</dbReference>
<evidence type="ECO:0000313" key="6">
    <source>
        <dbReference type="EMBL" id="KAF4675092.1"/>
    </source>
</evidence>
<evidence type="ECO:0000256" key="3">
    <source>
        <dbReference type="ARBA" id="ARBA00022989"/>
    </source>
</evidence>
<comment type="caution">
    <text evidence="6">The sequence shown here is derived from an EMBL/GenBank/DDBJ whole genome shotgun (WGS) entry which is preliminary data.</text>
</comment>
<feature type="transmembrane region" description="Helical" evidence="5">
    <location>
        <begin position="172"/>
        <end position="193"/>
    </location>
</feature>
<keyword evidence="3 5" id="KW-1133">Transmembrane helix</keyword>
<evidence type="ECO:0000256" key="1">
    <source>
        <dbReference type="ARBA" id="ARBA00004141"/>
    </source>
</evidence>
<evidence type="ECO:0000256" key="4">
    <source>
        <dbReference type="ARBA" id="ARBA00023136"/>
    </source>
</evidence>
<keyword evidence="4 5" id="KW-0472">Membrane</keyword>
<keyword evidence="2 5" id="KW-0812">Transmembrane</keyword>
<dbReference type="Pfam" id="PF04791">
    <property type="entry name" value="LMBR1"/>
    <property type="match status" value="2"/>
</dbReference>
<evidence type="ECO:0000313" key="7">
    <source>
        <dbReference type="Proteomes" id="UP000591131"/>
    </source>
</evidence>
<protein>
    <recommendedName>
        <fullName evidence="8">LMBR1 domain-containing protein 2</fullName>
    </recommendedName>
</protein>
<feature type="transmembrane region" description="Helical" evidence="5">
    <location>
        <begin position="403"/>
        <end position="425"/>
    </location>
</feature>
<dbReference type="GO" id="GO:0016020">
    <property type="term" value="C:membrane"/>
    <property type="evidence" value="ECO:0007669"/>
    <property type="project" value="UniProtKB-SubCell"/>
</dbReference>
<accession>A0A7J6MU23</accession>
<proteinExistence type="predicted"/>
<comment type="subcellular location">
    <subcellularLocation>
        <location evidence="1">Membrane</location>
        <topology evidence="1">Multi-pass membrane protein</topology>
    </subcellularLocation>
</comment>
<feature type="transmembrane region" description="Helical" evidence="5">
    <location>
        <begin position="455"/>
        <end position="473"/>
    </location>
</feature>
<name>A0A7J6MU23_PERCH</name>
<keyword evidence="7" id="KW-1185">Reference proteome</keyword>
<dbReference type="AlphaFoldDB" id="A0A7J6MU23"/>
<dbReference type="PANTHER" id="PTHR31652:SF0">
    <property type="entry name" value="LIMR FAMILY PROTEIN DDB_G0283707-RELATED"/>
    <property type="match status" value="1"/>
</dbReference>
<evidence type="ECO:0000256" key="5">
    <source>
        <dbReference type="SAM" id="Phobius"/>
    </source>
</evidence>
<feature type="transmembrane region" description="Helical" evidence="5">
    <location>
        <begin position="6"/>
        <end position="27"/>
    </location>
</feature>
<dbReference type="OrthoDB" id="73273at2759"/>
<organism evidence="6 7">
    <name type="scientific">Perkinsus chesapeaki</name>
    <name type="common">Clam parasite</name>
    <name type="synonym">Perkinsus andrewsi</name>
    <dbReference type="NCBI Taxonomy" id="330153"/>
    <lineage>
        <taxon>Eukaryota</taxon>
        <taxon>Sar</taxon>
        <taxon>Alveolata</taxon>
        <taxon>Perkinsozoa</taxon>
        <taxon>Perkinsea</taxon>
        <taxon>Perkinsida</taxon>
        <taxon>Perkinsidae</taxon>
        <taxon>Perkinsus</taxon>
    </lineage>
</organism>
<feature type="transmembrane region" description="Helical" evidence="5">
    <location>
        <begin position="347"/>
        <end position="368"/>
    </location>
</feature>
<dbReference type="Proteomes" id="UP000591131">
    <property type="component" value="Unassembled WGS sequence"/>
</dbReference>
<evidence type="ECO:0000256" key="2">
    <source>
        <dbReference type="ARBA" id="ARBA00022692"/>
    </source>
</evidence>
<dbReference type="EMBL" id="JAAPAO010000052">
    <property type="protein sequence ID" value="KAF4675092.1"/>
    <property type="molecule type" value="Genomic_DNA"/>
</dbReference>
<evidence type="ECO:0008006" key="8">
    <source>
        <dbReference type="Google" id="ProtNLM"/>
    </source>
</evidence>